<sequence length="199" mass="22204">MKPPILLALSLLLAACQSPNPYKAESRPLPPAPPEAATTFDSSAYPAAPRDFGRYRSWTWADGRLPAGTHWSTPEQMAEMVNAGLDQHGLRQARNPAEADLKVSATLRYERRLRQYDDYAGAYYGNGPWRDQYGAWASVPIVRTYEEQVGVVYLEFYDARDNQPVWSGSAETRANGSRSQNVDALREAVEEALDGYPPH</sequence>
<keyword evidence="5" id="KW-1185">Reference proteome</keyword>
<organism evidence="4 5">
    <name type="scientific">Metapseudomonas furukawaii</name>
    <name type="common">Pseudomonas furukawaii</name>
    <dbReference type="NCBI Taxonomy" id="1149133"/>
    <lineage>
        <taxon>Bacteria</taxon>
        <taxon>Pseudomonadati</taxon>
        <taxon>Pseudomonadota</taxon>
        <taxon>Gammaproteobacteria</taxon>
        <taxon>Pseudomonadales</taxon>
        <taxon>Pseudomonadaceae</taxon>
        <taxon>Metapseudomonas</taxon>
    </lineage>
</organism>
<evidence type="ECO:0000256" key="1">
    <source>
        <dbReference type="SAM" id="MobiDB-lite"/>
    </source>
</evidence>
<reference evidence="4 5" key="2">
    <citation type="journal article" date="2017" name="Int. J. Syst. Evol. Microbiol.">
        <title>Pseudomonas furukawaii sp. nov., a polychlorinated biphenyl-degrading bacterium isolated from biphenyl-contaminated soil in Japan.</title>
        <authorList>
            <person name="Kimura N."/>
            <person name="Watanabe T."/>
            <person name="Suenaga H."/>
            <person name="Fujihara H."/>
            <person name="Futagami T."/>
            <person name="Goto M."/>
            <person name="Hanada S."/>
            <person name="Hirose J."/>
        </authorList>
    </citation>
    <scope>NUCLEOTIDE SEQUENCE [LARGE SCALE GENOMIC DNA]</scope>
    <source>
        <strain evidence="5">DSM 10086 / NBRC 110670 / KF707</strain>
    </source>
</reference>
<name>A0AAD1C4Y7_METFU</name>
<feature type="domain" description="DUF4136" evidence="3">
    <location>
        <begin position="50"/>
        <end position="198"/>
    </location>
</feature>
<keyword evidence="4" id="KW-0449">Lipoprotein</keyword>
<gene>
    <name evidence="4" type="ORF">KF707C_50750</name>
</gene>
<feature type="signal peptide" evidence="2">
    <location>
        <begin position="1"/>
        <end position="24"/>
    </location>
</feature>
<dbReference type="InterPro" id="IPR025411">
    <property type="entry name" value="DUF4136"/>
</dbReference>
<dbReference type="Proteomes" id="UP000218554">
    <property type="component" value="Chromosome"/>
</dbReference>
<dbReference type="EMBL" id="AP014862">
    <property type="protein sequence ID" value="BAU76763.1"/>
    <property type="molecule type" value="Genomic_DNA"/>
</dbReference>
<accession>A0AAD1C4Y7</accession>
<dbReference type="RefSeq" id="WP_003451105.1">
    <property type="nucleotide sequence ID" value="NZ_AJMR01000126.1"/>
</dbReference>
<proteinExistence type="predicted"/>
<dbReference type="PROSITE" id="PS51257">
    <property type="entry name" value="PROKAR_LIPOPROTEIN"/>
    <property type="match status" value="1"/>
</dbReference>
<evidence type="ECO:0000313" key="4">
    <source>
        <dbReference type="EMBL" id="BAU76763.1"/>
    </source>
</evidence>
<evidence type="ECO:0000259" key="3">
    <source>
        <dbReference type="Pfam" id="PF13590"/>
    </source>
</evidence>
<dbReference type="Pfam" id="PF13590">
    <property type="entry name" value="DUF4136"/>
    <property type="match status" value="1"/>
</dbReference>
<evidence type="ECO:0000313" key="5">
    <source>
        <dbReference type="Proteomes" id="UP000218554"/>
    </source>
</evidence>
<keyword evidence="2" id="KW-0732">Signal</keyword>
<reference evidence="5" key="1">
    <citation type="submission" date="2015-05" db="EMBL/GenBank/DDBJ databases">
        <title>Draft genome sequencing of a biphenyl-degrading bacterium, Pseudomonas balearica KF707 (=NBRC110670).</title>
        <authorList>
            <person name="Kimura N."/>
            <person name="Hirose J."/>
            <person name="Watanabe T."/>
            <person name="Suenaga H."/>
            <person name="Fujihara H."/>
            <person name="Noguchi M."/>
            <person name="Hashimoto M."/>
            <person name="Shimodaira J."/>
            <person name="Tsuchikane K."/>
            <person name="Hosoyama A."/>
            <person name="Yamazoe A."/>
            <person name="Fujita N."/>
            <person name="Furukawa K."/>
        </authorList>
    </citation>
    <scope>NUCLEOTIDE SEQUENCE [LARGE SCALE GENOMIC DNA]</scope>
    <source>
        <strain evidence="5">DSM 10086 / NBRC 110670 / KF707</strain>
    </source>
</reference>
<protein>
    <submittedName>
        <fullName evidence="4">Lipoprotein, putative</fullName>
    </submittedName>
</protein>
<feature type="region of interest" description="Disordered" evidence="1">
    <location>
        <begin position="20"/>
        <end position="43"/>
    </location>
</feature>
<evidence type="ECO:0000256" key="2">
    <source>
        <dbReference type="SAM" id="SignalP"/>
    </source>
</evidence>
<feature type="chain" id="PRO_5041908212" evidence="2">
    <location>
        <begin position="25"/>
        <end position="199"/>
    </location>
</feature>
<dbReference type="AlphaFoldDB" id="A0AAD1C4Y7"/>
<dbReference type="Gene3D" id="3.30.160.670">
    <property type="match status" value="1"/>
</dbReference>
<dbReference type="KEGG" id="pfuw:KF707C_50750"/>